<dbReference type="EMBL" id="BMAW01022663">
    <property type="protein sequence ID" value="GFT78887.1"/>
    <property type="molecule type" value="Genomic_DNA"/>
</dbReference>
<dbReference type="AlphaFoldDB" id="A0A8X6U129"/>
<evidence type="ECO:0000313" key="2">
    <source>
        <dbReference type="Proteomes" id="UP000887013"/>
    </source>
</evidence>
<reference evidence="1" key="1">
    <citation type="submission" date="2020-08" db="EMBL/GenBank/DDBJ databases">
        <title>Multicomponent nature underlies the extraordinary mechanical properties of spider dragline silk.</title>
        <authorList>
            <person name="Kono N."/>
            <person name="Nakamura H."/>
            <person name="Mori M."/>
            <person name="Yoshida Y."/>
            <person name="Ohtoshi R."/>
            <person name="Malay A.D."/>
            <person name="Moran D.A.P."/>
            <person name="Tomita M."/>
            <person name="Numata K."/>
            <person name="Arakawa K."/>
        </authorList>
    </citation>
    <scope>NUCLEOTIDE SEQUENCE</scope>
</reference>
<evidence type="ECO:0000313" key="1">
    <source>
        <dbReference type="EMBL" id="GFT78887.1"/>
    </source>
</evidence>
<name>A0A8X6U129_NEPPI</name>
<keyword evidence="2" id="KW-1185">Reference proteome</keyword>
<gene>
    <name evidence="1" type="ORF">NPIL_564471</name>
</gene>
<accession>A0A8X6U129</accession>
<dbReference type="Proteomes" id="UP000887013">
    <property type="component" value="Unassembled WGS sequence"/>
</dbReference>
<proteinExistence type="predicted"/>
<protein>
    <submittedName>
        <fullName evidence="1">Uncharacterized protein</fullName>
    </submittedName>
</protein>
<comment type="caution">
    <text evidence="1">The sequence shown here is derived from an EMBL/GenBank/DDBJ whole genome shotgun (WGS) entry which is preliminary data.</text>
</comment>
<sequence>MSIKQANKLSQKGRCNMVNKVAEEVIILDRIRPVMGPPLPIAAKNNEIRSGYYLTILQRSSMLETFKGIPPRIVKWNSGSFR</sequence>
<organism evidence="1 2">
    <name type="scientific">Nephila pilipes</name>
    <name type="common">Giant wood spider</name>
    <name type="synonym">Nephila maculata</name>
    <dbReference type="NCBI Taxonomy" id="299642"/>
    <lineage>
        <taxon>Eukaryota</taxon>
        <taxon>Metazoa</taxon>
        <taxon>Ecdysozoa</taxon>
        <taxon>Arthropoda</taxon>
        <taxon>Chelicerata</taxon>
        <taxon>Arachnida</taxon>
        <taxon>Araneae</taxon>
        <taxon>Araneomorphae</taxon>
        <taxon>Entelegynae</taxon>
        <taxon>Araneoidea</taxon>
        <taxon>Nephilidae</taxon>
        <taxon>Nephila</taxon>
    </lineage>
</organism>